<name>A0ABQ3DG05_9ACTN</name>
<evidence type="ECO:0000313" key="4">
    <source>
        <dbReference type="Proteomes" id="UP000599437"/>
    </source>
</evidence>
<comment type="caution">
    <text evidence="3">The sequence shown here is derived from an EMBL/GenBank/DDBJ whole genome shotgun (WGS) entry which is preliminary data.</text>
</comment>
<protein>
    <submittedName>
        <fullName evidence="3">Uncharacterized protein</fullName>
    </submittedName>
</protein>
<evidence type="ECO:0000256" key="2">
    <source>
        <dbReference type="SAM" id="SignalP"/>
    </source>
</evidence>
<gene>
    <name evidence="3" type="ORF">GCM10010346_07310</name>
</gene>
<keyword evidence="2" id="KW-0732">Signal</keyword>
<dbReference type="EMBL" id="BMVO01000001">
    <property type="protein sequence ID" value="GHA87179.1"/>
    <property type="molecule type" value="Genomic_DNA"/>
</dbReference>
<proteinExistence type="predicted"/>
<evidence type="ECO:0000256" key="1">
    <source>
        <dbReference type="SAM" id="MobiDB-lite"/>
    </source>
</evidence>
<accession>A0ABQ3DG05</accession>
<feature type="signal peptide" evidence="2">
    <location>
        <begin position="1"/>
        <end position="26"/>
    </location>
</feature>
<evidence type="ECO:0000313" key="3">
    <source>
        <dbReference type="EMBL" id="GHA87179.1"/>
    </source>
</evidence>
<sequence>MRPALLLAGTALAAAVSGLGAGPAYAENDTPQHSLEVHPATAGPGATITVNTTACGFDSGGTGDANAVGAGDFPLRPATHKEVVTGQFELPPDAPEGTHDIAVACDNGNTAEGRLTVTAGPAPEPTHHDPGRHDPGRHEQGGHDPARHEPDHRPTHPTGHVRTGVGGAADADTTQIAAGVAVLAATAVGGTCLLRRRASGTRER</sequence>
<keyword evidence="4" id="KW-1185">Reference proteome</keyword>
<reference evidence="4" key="1">
    <citation type="journal article" date="2019" name="Int. J. Syst. Evol. Microbiol.">
        <title>The Global Catalogue of Microorganisms (GCM) 10K type strain sequencing project: providing services to taxonomists for standard genome sequencing and annotation.</title>
        <authorList>
            <consortium name="The Broad Institute Genomics Platform"/>
            <consortium name="The Broad Institute Genome Sequencing Center for Infectious Disease"/>
            <person name="Wu L."/>
            <person name="Ma J."/>
        </authorList>
    </citation>
    <scope>NUCLEOTIDE SEQUENCE [LARGE SCALE GENOMIC DNA]</scope>
    <source>
        <strain evidence="4">JCM 4737</strain>
    </source>
</reference>
<feature type="region of interest" description="Disordered" evidence="1">
    <location>
        <begin position="112"/>
        <end position="167"/>
    </location>
</feature>
<organism evidence="3 4">
    <name type="scientific">Streptomyces chryseus</name>
    <dbReference type="NCBI Taxonomy" id="68186"/>
    <lineage>
        <taxon>Bacteria</taxon>
        <taxon>Bacillati</taxon>
        <taxon>Actinomycetota</taxon>
        <taxon>Actinomycetes</taxon>
        <taxon>Kitasatosporales</taxon>
        <taxon>Streptomycetaceae</taxon>
        <taxon>Streptomyces</taxon>
    </lineage>
</organism>
<dbReference type="Proteomes" id="UP000599437">
    <property type="component" value="Unassembled WGS sequence"/>
</dbReference>
<dbReference type="RefSeq" id="WP_138898925.1">
    <property type="nucleotide sequence ID" value="NZ_BMVO01000001.1"/>
</dbReference>
<feature type="chain" id="PRO_5045590867" evidence="2">
    <location>
        <begin position="27"/>
        <end position="204"/>
    </location>
</feature>
<feature type="compositionally biased region" description="Basic and acidic residues" evidence="1">
    <location>
        <begin position="125"/>
        <end position="154"/>
    </location>
</feature>